<feature type="domain" description="Histidine kinase/HSP90-like ATPase" evidence="3">
    <location>
        <begin position="41"/>
        <end position="151"/>
    </location>
</feature>
<dbReference type="PANTHER" id="PTHR35526">
    <property type="entry name" value="ANTI-SIGMA-F FACTOR RSBW-RELATED"/>
    <property type="match status" value="1"/>
</dbReference>
<dbReference type="EMBL" id="CP010519">
    <property type="protein sequence ID" value="AJE84181.1"/>
    <property type="molecule type" value="Genomic_DNA"/>
</dbReference>
<evidence type="ECO:0000256" key="1">
    <source>
        <dbReference type="ARBA" id="ARBA00022527"/>
    </source>
</evidence>
<name>A0A0B5EZY9_STRA4</name>
<evidence type="ECO:0000313" key="5">
    <source>
        <dbReference type="Proteomes" id="UP000031523"/>
    </source>
</evidence>
<evidence type="ECO:0000259" key="3">
    <source>
        <dbReference type="Pfam" id="PF13581"/>
    </source>
</evidence>
<dbReference type="InterPro" id="IPR036890">
    <property type="entry name" value="HATPase_C_sf"/>
</dbReference>
<accession>A0A0B5EZY9</accession>
<evidence type="ECO:0000256" key="2">
    <source>
        <dbReference type="SAM" id="MobiDB-lite"/>
    </source>
</evidence>
<sequence>MPRRPRERPRGSADLKEQTDMPQPTTRARRTGHPGYSETLPRRPESAATARRLLRTACGVWGLDDVAEDGVVVVSELVANAVQHARREYIRVVVERPAERTVRVAVADLSRVRPVLRAPEDGAECGRGLFLVAMLAADWGTDERRWGKIVWADLEGRG</sequence>
<feature type="compositionally biased region" description="Basic and acidic residues" evidence="2">
    <location>
        <begin position="8"/>
        <end position="19"/>
    </location>
</feature>
<dbReference type="KEGG" id="sals:SLNWT_3805"/>
<dbReference type="GO" id="GO:0004674">
    <property type="term" value="F:protein serine/threonine kinase activity"/>
    <property type="evidence" value="ECO:0007669"/>
    <property type="project" value="UniProtKB-KW"/>
</dbReference>
<dbReference type="InterPro" id="IPR050267">
    <property type="entry name" value="Anti-sigma-factor_SerPK"/>
</dbReference>
<dbReference type="InterPro" id="IPR003594">
    <property type="entry name" value="HATPase_dom"/>
</dbReference>
<evidence type="ECO:0000313" key="4">
    <source>
        <dbReference type="EMBL" id="AJE84181.1"/>
    </source>
</evidence>
<proteinExistence type="predicted"/>
<dbReference type="Proteomes" id="UP000031523">
    <property type="component" value="Chromosome"/>
</dbReference>
<keyword evidence="1" id="KW-0808">Transferase</keyword>
<dbReference type="Gene3D" id="3.30.565.10">
    <property type="entry name" value="Histidine kinase-like ATPase, C-terminal domain"/>
    <property type="match status" value="1"/>
</dbReference>
<dbReference type="AlphaFoldDB" id="A0A0B5EZY9"/>
<keyword evidence="1" id="KW-0418">Kinase</keyword>
<organism evidence="4 5">
    <name type="scientific">Streptomyces albus (strain ATCC 21838 / DSM 41398 / FERM P-419 / JCM 4703 / NBRC 107858)</name>
    <dbReference type="NCBI Taxonomy" id="1081613"/>
    <lineage>
        <taxon>Bacteria</taxon>
        <taxon>Bacillati</taxon>
        <taxon>Actinomycetota</taxon>
        <taxon>Actinomycetes</taxon>
        <taxon>Kitasatosporales</taxon>
        <taxon>Streptomycetaceae</taxon>
        <taxon>Streptomyces</taxon>
    </lineage>
</organism>
<protein>
    <submittedName>
        <fullName evidence="4">Regulatory protein</fullName>
    </submittedName>
</protein>
<keyword evidence="5" id="KW-1185">Reference proteome</keyword>
<reference evidence="4 5" key="1">
    <citation type="submission" date="2015-01" db="EMBL/GenBank/DDBJ databases">
        <title>Enhanced salinomycin production by adjusting the supply of polyketide extender units in Streptomyce albus DSM 41398.</title>
        <authorList>
            <person name="Lu C."/>
        </authorList>
    </citation>
    <scope>NUCLEOTIDE SEQUENCE [LARGE SCALE GENOMIC DNA]</scope>
    <source>
        <strain evidence="5">ATCC 21838 / DSM 41398 / FERM P-419 / JCM 4703 / NBRC 107858</strain>
    </source>
</reference>
<dbReference type="PANTHER" id="PTHR35526:SF3">
    <property type="entry name" value="ANTI-SIGMA-F FACTOR RSBW"/>
    <property type="match status" value="1"/>
</dbReference>
<keyword evidence="1" id="KW-0723">Serine/threonine-protein kinase</keyword>
<feature type="region of interest" description="Disordered" evidence="2">
    <location>
        <begin position="1"/>
        <end position="47"/>
    </location>
</feature>
<dbReference type="SUPFAM" id="SSF55874">
    <property type="entry name" value="ATPase domain of HSP90 chaperone/DNA topoisomerase II/histidine kinase"/>
    <property type="match status" value="1"/>
</dbReference>
<dbReference type="Pfam" id="PF13581">
    <property type="entry name" value="HATPase_c_2"/>
    <property type="match status" value="1"/>
</dbReference>
<gene>
    <name evidence="4" type="ORF">SLNWT_3805</name>
</gene>
<dbReference type="CDD" id="cd16936">
    <property type="entry name" value="HATPase_RsbW-like"/>
    <property type="match status" value="1"/>
</dbReference>